<name>A0A641AVQ0_9ACTN</name>
<dbReference type="Gene3D" id="3.40.50.620">
    <property type="entry name" value="HUPs"/>
    <property type="match status" value="1"/>
</dbReference>
<comment type="similarity">
    <text evidence="1">Belongs to the universal stress protein A family.</text>
</comment>
<evidence type="ECO:0000313" key="4">
    <source>
        <dbReference type="Proteomes" id="UP001515100"/>
    </source>
</evidence>
<dbReference type="InterPro" id="IPR006016">
    <property type="entry name" value="UspA"/>
</dbReference>
<dbReference type="EMBL" id="SDPP02000001">
    <property type="protein sequence ID" value="KAA1380888.1"/>
    <property type="molecule type" value="Genomic_DNA"/>
</dbReference>
<feature type="domain" description="UspA" evidence="2">
    <location>
        <begin position="2"/>
        <end position="142"/>
    </location>
</feature>
<reference evidence="3" key="1">
    <citation type="submission" date="2019-09" db="EMBL/GenBank/DDBJ databases">
        <authorList>
            <person name="Li J."/>
        </authorList>
    </citation>
    <scope>NUCLEOTIDE SEQUENCE [LARGE SCALE GENOMIC DNA]</scope>
    <source>
        <strain evidence="3">NRBC 14897</strain>
    </source>
</reference>
<comment type="caution">
    <text evidence="3">The sequence shown here is derived from an EMBL/GenBank/DDBJ whole genome shotgun (WGS) entry which is preliminary data.</text>
</comment>
<dbReference type="Proteomes" id="UP001515100">
    <property type="component" value="Unassembled WGS sequence"/>
</dbReference>
<dbReference type="Pfam" id="PF00582">
    <property type="entry name" value="Usp"/>
    <property type="match status" value="1"/>
</dbReference>
<dbReference type="CDD" id="cd00293">
    <property type="entry name" value="USP-like"/>
    <property type="match status" value="1"/>
</dbReference>
<dbReference type="OrthoDB" id="5121879at2"/>
<dbReference type="InterPro" id="IPR014729">
    <property type="entry name" value="Rossmann-like_a/b/a_fold"/>
</dbReference>
<evidence type="ECO:0000256" key="1">
    <source>
        <dbReference type="ARBA" id="ARBA00008791"/>
    </source>
</evidence>
<dbReference type="SUPFAM" id="SSF52402">
    <property type="entry name" value="Adenine nucleotide alpha hydrolases-like"/>
    <property type="match status" value="1"/>
</dbReference>
<dbReference type="PRINTS" id="PR01438">
    <property type="entry name" value="UNVRSLSTRESS"/>
</dbReference>
<keyword evidence="4" id="KW-1185">Reference proteome</keyword>
<evidence type="ECO:0000313" key="3">
    <source>
        <dbReference type="EMBL" id="KAA1380888.1"/>
    </source>
</evidence>
<dbReference type="InterPro" id="IPR006015">
    <property type="entry name" value="Universal_stress_UspA"/>
</dbReference>
<evidence type="ECO:0000259" key="2">
    <source>
        <dbReference type="Pfam" id="PF00582"/>
    </source>
</evidence>
<accession>A0A641AVQ0</accession>
<dbReference type="RefSeq" id="WP_129181861.1">
    <property type="nucleotide sequence ID" value="NZ_JAGIOG010000001.1"/>
</dbReference>
<dbReference type="PANTHER" id="PTHR46268">
    <property type="entry name" value="STRESS RESPONSE PROTEIN NHAX"/>
    <property type="match status" value="1"/>
</dbReference>
<dbReference type="AlphaFoldDB" id="A0A641AVQ0"/>
<proteinExistence type="inferred from homology"/>
<dbReference type="PANTHER" id="PTHR46268:SF15">
    <property type="entry name" value="UNIVERSAL STRESS PROTEIN HP_0031"/>
    <property type="match status" value="1"/>
</dbReference>
<organism evidence="3 4">
    <name type="scientific">Aeromicrobium fastidiosum</name>
    <dbReference type="NCBI Taxonomy" id="52699"/>
    <lineage>
        <taxon>Bacteria</taxon>
        <taxon>Bacillati</taxon>
        <taxon>Actinomycetota</taxon>
        <taxon>Actinomycetes</taxon>
        <taxon>Propionibacteriales</taxon>
        <taxon>Nocardioidaceae</taxon>
        <taxon>Aeromicrobium</taxon>
    </lineage>
</organism>
<sequence>MHVIIATDGSKQSLQAARYLRSVADPESITSVSVLAVVSPLAAVPFATESDSGHKDIEDLSFRTAAQAATAQVAAELDGWGPKISQQIRSGSPASEILKAAKAKDTGLIVVASQSSRASAVLMGSVAHRVLNQATCPVLVVRPGAKPKKVVRKK</sequence>
<protein>
    <submittedName>
        <fullName evidence="3">Universal stress protein</fullName>
    </submittedName>
</protein>
<gene>
    <name evidence="3" type="ORF">ESP62_001990</name>
</gene>